<proteinExistence type="predicted"/>
<evidence type="ECO:0000313" key="2">
    <source>
        <dbReference type="Proteomes" id="UP000801428"/>
    </source>
</evidence>
<evidence type="ECO:0000313" key="1">
    <source>
        <dbReference type="EMBL" id="KAF3004363.1"/>
    </source>
</evidence>
<keyword evidence="2" id="KW-1185">Reference proteome</keyword>
<comment type="caution">
    <text evidence="1">The sequence shown here is derived from an EMBL/GenBank/DDBJ whole genome shotgun (WGS) entry which is preliminary data.</text>
</comment>
<dbReference type="PANTHER" id="PTHR42791:SF2">
    <property type="entry name" value="N-ACETYLTRANSFERASE DOMAIN-CONTAINING PROTEIN"/>
    <property type="match status" value="1"/>
</dbReference>
<dbReference type="EMBL" id="SWKU01000008">
    <property type="protein sequence ID" value="KAF3004363.1"/>
    <property type="molecule type" value="Genomic_DNA"/>
</dbReference>
<name>A0A9P4TGG2_CURKU</name>
<dbReference type="AlphaFoldDB" id="A0A9P4TGG2"/>
<dbReference type="Gene3D" id="3.40.630.30">
    <property type="match status" value="1"/>
</dbReference>
<organism evidence="1 2">
    <name type="scientific">Curvularia kusanoi</name>
    <name type="common">Cochliobolus kusanoi</name>
    <dbReference type="NCBI Taxonomy" id="90978"/>
    <lineage>
        <taxon>Eukaryota</taxon>
        <taxon>Fungi</taxon>
        <taxon>Dikarya</taxon>
        <taxon>Ascomycota</taxon>
        <taxon>Pezizomycotina</taxon>
        <taxon>Dothideomycetes</taxon>
        <taxon>Pleosporomycetidae</taxon>
        <taxon>Pleosporales</taxon>
        <taxon>Pleosporineae</taxon>
        <taxon>Pleosporaceae</taxon>
        <taxon>Curvularia</taxon>
    </lineage>
</organism>
<accession>A0A9P4TGG2</accession>
<protein>
    <submittedName>
        <fullName evidence="1">Uncharacterized protein</fullName>
    </submittedName>
</protein>
<reference evidence="1" key="1">
    <citation type="submission" date="2019-04" db="EMBL/GenBank/DDBJ databases">
        <title>Sequencing of skin fungus with MAO and IRED activity.</title>
        <authorList>
            <person name="Marsaioli A.J."/>
            <person name="Bonatto J.M.C."/>
            <person name="Reis Junior O."/>
        </authorList>
    </citation>
    <scope>NUCLEOTIDE SEQUENCE</scope>
    <source>
        <strain evidence="1">30M1</strain>
    </source>
</reference>
<dbReference type="PANTHER" id="PTHR42791">
    <property type="entry name" value="GNAT FAMILY ACETYLTRANSFERASE"/>
    <property type="match status" value="1"/>
</dbReference>
<dbReference type="Proteomes" id="UP000801428">
    <property type="component" value="Unassembled WGS sequence"/>
</dbReference>
<gene>
    <name evidence="1" type="ORF">E8E13_009805</name>
</gene>
<dbReference type="InterPro" id="IPR052523">
    <property type="entry name" value="Trichothecene_AcTrans"/>
</dbReference>
<dbReference type="OrthoDB" id="196847at2759"/>
<sequence>MISQSKTFIEVPVIEGARTTKPVDETKRLAASEIKISIADETDAYRLAEGIYACFTQESIDKMEPPHLQPPMPTRLYLMARRIQPTLSQPHMHWIKATHLPTNTIIGAAAWASPSLPVHNIFRKSAFTFYNWKNNLNLTDADIDALYANVDDEVWSGTHAKNDEIRKEVVPEPHWYLASLITWPERYGDMDTA</sequence>